<feature type="domain" description="Sigma-54 factor interaction" evidence="9">
    <location>
        <begin position="214"/>
        <end position="443"/>
    </location>
</feature>
<name>A0A0G4Q8R6_9GAMM</name>
<dbReference type="Gene3D" id="3.30.450.40">
    <property type="match status" value="1"/>
</dbReference>
<dbReference type="SMART" id="SM00065">
    <property type="entry name" value="GAF"/>
    <property type="match status" value="1"/>
</dbReference>
<dbReference type="Proteomes" id="UP000183920">
    <property type="component" value="Unassembled WGS sequence"/>
</dbReference>
<feature type="region of interest" description="Disordered" evidence="8">
    <location>
        <begin position="469"/>
        <end position="491"/>
    </location>
</feature>
<protein>
    <submittedName>
        <fullName evidence="10">Formate hydrogenlyase transcriptional activator</fullName>
    </submittedName>
    <submittedName>
        <fullName evidence="11">Sigma 54-interacting transcriptional regulator</fullName>
    </submittedName>
</protein>
<keyword evidence="10" id="KW-0456">Lyase</keyword>
<dbReference type="GO" id="GO:0006355">
    <property type="term" value="P:regulation of DNA-templated transcription"/>
    <property type="evidence" value="ECO:0007669"/>
    <property type="project" value="InterPro"/>
</dbReference>
<evidence type="ECO:0000256" key="6">
    <source>
        <dbReference type="ARBA" id="ARBA00023159"/>
    </source>
</evidence>
<reference evidence="11 13" key="3">
    <citation type="submission" date="2020-12" db="EMBL/GenBank/DDBJ databases">
        <title>Enhanced detection system for hospital associated transmission using whole genome sequencing surveillance.</title>
        <authorList>
            <person name="Harrison L.H."/>
            <person name="Van Tyne D."/>
            <person name="Marsh J.W."/>
            <person name="Griffith M.P."/>
            <person name="Snyder D.J."/>
            <person name="Cooper V.S."/>
            <person name="Mustapha M."/>
        </authorList>
    </citation>
    <scope>NUCLEOTIDE SEQUENCE [LARGE SCALE GENOMIC DNA]</scope>
    <source>
        <strain evidence="11 13">PR00195</strain>
    </source>
</reference>
<dbReference type="Gene3D" id="1.10.10.60">
    <property type="entry name" value="Homeodomain-like"/>
    <property type="match status" value="1"/>
</dbReference>
<organism evidence="10 12">
    <name type="scientific">Proteus penneri</name>
    <dbReference type="NCBI Taxonomy" id="102862"/>
    <lineage>
        <taxon>Bacteria</taxon>
        <taxon>Pseudomonadati</taxon>
        <taxon>Pseudomonadota</taxon>
        <taxon>Gammaproteobacteria</taxon>
        <taxon>Enterobacterales</taxon>
        <taxon>Morganellaceae</taxon>
        <taxon>Proteus</taxon>
    </lineage>
</organism>
<keyword evidence="6" id="KW-0010">Activator</keyword>
<feature type="compositionally biased region" description="Polar residues" evidence="8">
    <location>
        <begin position="469"/>
        <end position="484"/>
    </location>
</feature>
<reference evidence="10" key="1">
    <citation type="submission" date="2015-06" db="EMBL/GenBank/DDBJ databases">
        <authorList>
            <person name="Urmite Genomes Urmite Genomes"/>
        </authorList>
    </citation>
    <scope>NUCLEOTIDE SEQUENCE [LARGE SCALE GENOMIC DNA]</scope>
    <source>
        <strain evidence="10">CSUR P1867</strain>
    </source>
</reference>
<keyword evidence="13" id="KW-1185">Reference proteome</keyword>
<dbReference type="Proteomes" id="UP000619976">
    <property type="component" value="Unassembled WGS sequence"/>
</dbReference>
<evidence type="ECO:0000313" key="12">
    <source>
        <dbReference type="Proteomes" id="UP000183920"/>
    </source>
</evidence>
<evidence type="ECO:0000313" key="10">
    <source>
        <dbReference type="EMBL" id="CRL62283.1"/>
    </source>
</evidence>
<evidence type="ECO:0000313" key="13">
    <source>
        <dbReference type="Proteomes" id="UP000619976"/>
    </source>
</evidence>
<dbReference type="CDD" id="cd00009">
    <property type="entry name" value="AAA"/>
    <property type="match status" value="1"/>
</dbReference>
<dbReference type="Pfam" id="PF00158">
    <property type="entry name" value="Sigma54_activat"/>
    <property type="match status" value="1"/>
</dbReference>
<accession>A0A379EIF0</accession>
<dbReference type="PROSITE" id="PS00675">
    <property type="entry name" value="SIGMA54_INTERACT_1"/>
    <property type="match status" value="1"/>
</dbReference>
<evidence type="ECO:0000313" key="11">
    <source>
        <dbReference type="EMBL" id="MBJ2117854.1"/>
    </source>
</evidence>
<dbReference type="Gene3D" id="1.10.8.60">
    <property type="match status" value="1"/>
</dbReference>
<dbReference type="PROSITE" id="PS50045">
    <property type="entry name" value="SIGMA54_INTERACT_4"/>
    <property type="match status" value="1"/>
</dbReference>
<keyword evidence="3" id="KW-0902">Two-component regulatory system</keyword>
<dbReference type="InterPro" id="IPR003018">
    <property type="entry name" value="GAF"/>
</dbReference>
<dbReference type="InterPro" id="IPR002078">
    <property type="entry name" value="Sigma_54_int"/>
</dbReference>
<dbReference type="SUPFAM" id="SSF52540">
    <property type="entry name" value="P-loop containing nucleoside triphosphate hydrolases"/>
    <property type="match status" value="1"/>
</dbReference>
<dbReference type="Pfam" id="PF01590">
    <property type="entry name" value="GAF"/>
    <property type="match status" value="1"/>
</dbReference>
<dbReference type="PANTHER" id="PTHR32071:SF123">
    <property type="entry name" value="DNA-BINDING TRANSCRIPTIONAL ACTIVATOR HYFR-RELATED"/>
    <property type="match status" value="1"/>
</dbReference>
<evidence type="ECO:0000259" key="9">
    <source>
        <dbReference type="PROSITE" id="PS50045"/>
    </source>
</evidence>
<keyword evidence="4" id="KW-0805">Transcription regulation</keyword>
<dbReference type="AlphaFoldDB" id="A0A0G4Q8R6"/>
<dbReference type="Gene3D" id="3.40.50.300">
    <property type="entry name" value="P-loop containing nucleotide triphosphate hydrolases"/>
    <property type="match status" value="1"/>
</dbReference>
<dbReference type="InterPro" id="IPR029016">
    <property type="entry name" value="GAF-like_dom_sf"/>
</dbReference>
<evidence type="ECO:0000256" key="2">
    <source>
        <dbReference type="ARBA" id="ARBA00022840"/>
    </source>
</evidence>
<dbReference type="PRINTS" id="PR01590">
    <property type="entry name" value="HTHFIS"/>
</dbReference>
<dbReference type="GO" id="GO:0016829">
    <property type="term" value="F:lyase activity"/>
    <property type="evidence" value="ECO:0007669"/>
    <property type="project" value="UniProtKB-KW"/>
</dbReference>
<dbReference type="InterPro" id="IPR027417">
    <property type="entry name" value="P-loop_NTPase"/>
</dbReference>
<evidence type="ECO:0000256" key="4">
    <source>
        <dbReference type="ARBA" id="ARBA00023015"/>
    </source>
</evidence>
<dbReference type="Pfam" id="PF02954">
    <property type="entry name" value="HTH_8"/>
    <property type="match status" value="1"/>
</dbReference>
<evidence type="ECO:0000256" key="7">
    <source>
        <dbReference type="ARBA" id="ARBA00023163"/>
    </source>
</evidence>
<keyword evidence="7" id="KW-0804">Transcription</keyword>
<keyword evidence="2" id="KW-0067">ATP-binding</keyword>
<dbReference type="SUPFAM" id="SSF46689">
    <property type="entry name" value="Homeodomain-like"/>
    <property type="match status" value="1"/>
</dbReference>
<dbReference type="InterPro" id="IPR025662">
    <property type="entry name" value="Sigma_54_int_dom_ATP-bd_1"/>
</dbReference>
<evidence type="ECO:0000256" key="8">
    <source>
        <dbReference type="SAM" id="MobiDB-lite"/>
    </source>
</evidence>
<dbReference type="GO" id="GO:0043565">
    <property type="term" value="F:sequence-specific DNA binding"/>
    <property type="evidence" value="ECO:0007669"/>
    <property type="project" value="InterPro"/>
</dbReference>
<dbReference type="InterPro" id="IPR003593">
    <property type="entry name" value="AAA+_ATPase"/>
</dbReference>
<dbReference type="InterPro" id="IPR002197">
    <property type="entry name" value="HTH_Fis"/>
</dbReference>
<dbReference type="SMART" id="SM00382">
    <property type="entry name" value="AAA"/>
    <property type="match status" value="1"/>
</dbReference>
<evidence type="ECO:0000256" key="3">
    <source>
        <dbReference type="ARBA" id="ARBA00023012"/>
    </source>
</evidence>
<dbReference type="SUPFAM" id="SSF55781">
    <property type="entry name" value="GAF domain-like"/>
    <property type="match status" value="1"/>
</dbReference>
<dbReference type="GeneID" id="76521612"/>
<dbReference type="GO" id="GO:0005524">
    <property type="term" value="F:ATP binding"/>
    <property type="evidence" value="ECO:0007669"/>
    <property type="project" value="UniProtKB-KW"/>
</dbReference>
<keyword evidence="1" id="KW-0547">Nucleotide-binding</keyword>
<proteinExistence type="predicted"/>
<dbReference type="Pfam" id="PF25601">
    <property type="entry name" value="AAA_lid_14"/>
    <property type="match status" value="1"/>
</dbReference>
<dbReference type="InterPro" id="IPR058031">
    <property type="entry name" value="AAA_lid_NorR"/>
</dbReference>
<accession>A0A0G4Q8R6</accession>
<dbReference type="FunFam" id="1.10.8.60:FF:000014">
    <property type="entry name" value="DNA-binding transcriptional regulator NtrC"/>
    <property type="match status" value="1"/>
</dbReference>
<dbReference type="FunFam" id="3.40.50.300:FF:000006">
    <property type="entry name" value="DNA-binding transcriptional regulator NtrC"/>
    <property type="match status" value="1"/>
</dbReference>
<dbReference type="EMBL" id="CVRY01000003">
    <property type="protein sequence ID" value="CRL62283.1"/>
    <property type="molecule type" value="Genomic_DNA"/>
</dbReference>
<gene>
    <name evidence="10" type="primary">fhlA</name>
    <name evidence="10" type="ORF">BN1804_01891</name>
    <name evidence="11" type="ORF">JFQ69_09300</name>
</gene>
<dbReference type="InterPro" id="IPR009057">
    <property type="entry name" value="Homeodomain-like_sf"/>
</dbReference>
<dbReference type="PROSITE" id="PS00688">
    <property type="entry name" value="SIGMA54_INTERACT_3"/>
    <property type="match status" value="1"/>
</dbReference>
<dbReference type="PANTHER" id="PTHR32071">
    <property type="entry name" value="TRANSCRIPTIONAL REGULATORY PROTEIN"/>
    <property type="match status" value="1"/>
</dbReference>
<dbReference type="InterPro" id="IPR025944">
    <property type="entry name" value="Sigma_54_int_dom_CS"/>
</dbReference>
<reference evidence="12" key="2">
    <citation type="submission" date="2015-06" db="EMBL/GenBank/DDBJ databases">
        <authorList>
            <person name="Urmite Genomes"/>
        </authorList>
    </citation>
    <scope>NUCLEOTIDE SEQUENCE [LARGE SCALE GENOMIC DNA]</scope>
    <source>
        <strain evidence="12">CSUR P1867</strain>
    </source>
</reference>
<evidence type="ECO:0000256" key="1">
    <source>
        <dbReference type="ARBA" id="ARBA00022741"/>
    </source>
</evidence>
<dbReference type="GO" id="GO:0000160">
    <property type="term" value="P:phosphorelay signal transduction system"/>
    <property type="evidence" value="ECO:0007669"/>
    <property type="project" value="UniProtKB-KW"/>
</dbReference>
<dbReference type="RefSeq" id="WP_072063829.1">
    <property type="nucleotide sequence ID" value="NZ_CAXOKJ010000002.1"/>
</dbReference>
<dbReference type="EMBL" id="JAEKCB010000003">
    <property type="protein sequence ID" value="MBJ2117854.1"/>
    <property type="molecule type" value="Genomic_DNA"/>
</dbReference>
<keyword evidence="5" id="KW-0238">DNA-binding</keyword>
<evidence type="ECO:0000256" key="5">
    <source>
        <dbReference type="ARBA" id="ARBA00023125"/>
    </source>
</evidence>
<sequence>MKLSSNNAETMESLRNERNQYRILVDITNSVLAHLDMDGLISEVSKEIHRFFGLNHISLMLCRTSSQNNSEGILYSSRYQTGKSVIRQQRKFSSANNKAEEIINQNKPVLIDINKEDQEDVLIKRLIKQNMQTALLLPLAFNHKPLGLLILAHEIGSVFTNDTCQLLQQIAARIGIAIENAAAYEEITHLKDSLKNENIWLNEQIDNNAGFSEIIYQSDAMHNVLEQIELVAQSDSTVLILGETGTGKELIARAIHRLSQRKSKTMIKMNCAAVPSGLLESDLFGHDKGAFTGATNTHIGRFEMADKSTLFLDEIGDMPIELQPKLLRVLQEREIERLGGNKVIPVDVRLIAATNKDLHELTDEGEFREDLYYRLNVFPIIIPPLRERPEDIPLLAKHFTQKIARRMDRKIDCIPANALEQLTLYPWPGNVRELENIIERAVILTRGSTLNLQLKELHINKPSRLKQVLSQPSSIEKRMQTNAPESDDEERERIIQALRETNGVVAGARGAALKLGLKRTTLLSRMQRLGISIPEIL</sequence>